<keyword evidence="3" id="KW-0479">Metal-binding</keyword>
<dbReference type="GO" id="GO:0046983">
    <property type="term" value="F:protein dimerization activity"/>
    <property type="evidence" value="ECO:0007669"/>
    <property type="project" value="InterPro"/>
</dbReference>
<dbReference type="SUPFAM" id="SSF53098">
    <property type="entry name" value="Ribonuclease H-like"/>
    <property type="match status" value="2"/>
</dbReference>
<proteinExistence type="predicted"/>
<dbReference type="InterPro" id="IPR012337">
    <property type="entry name" value="RNaseH-like_sf"/>
</dbReference>
<gene>
    <name evidence="11" type="primary">gb22740</name>
    <name evidence="11" type="ORF">PR202_gb22740</name>
</gene>
<evidence type="ECO:0000256" key="2">
    <source>
        <dbReference type="ARBA" id="ARBA00011738"/>
    </source>
</evidence>
<dbReference type="Pfam" id="PF05699">
    <property type="entry name" value="Dimer_Tnp_hAT"/>
    <property type="match status" value="1"/>
</dbReference>
<dbReference type="AlphaFoldDB" id="A0AAV5FH39"/>
<dbReference type="InterPro" id="IPR003656">
    <property type="entry name" value="Znf_BED"/>
</dbReference>
<feature type="compositionally biased region" description="Polar residues" evidence="9">
    <location>
        <begin position="429"/>
        <end position="442"/>
    </location>
</feature>
<dbReference type="PANTHER" id="PTHR23272">
    <property type="entry name" value="BED FINGER-RELATED"/>
    <property type="match status" value="1"/>
</dbReference>
<keyword evidence="12" id="KW-1185">Reference proteome</keyword>
<evidence type="ECO:0000256" key="9">
    <source>
        <dbReference type="SAM" id="MobiDB-lite"/>
    </source>
</evidence>
<dbReference type="InterPro" id="IPR025525">
    <property type="entry name" value="hAT-like_transposase_RNase-H"/>
</dbReference>
<feature type="region of interest" description="Disordered" evidence="9">
    <location>
        <begin position="331"/>
        <end position="366"/>
    </location>
</feature>
<comment type="subunit">
    <text evidence="2">Homodimer.</text>
</comment>
<keyword evidence="4 8" id="KW-0863">Zinc-finger</keyword>
<evidence type="ECO:0000256" key="4">
    <source>
        <dbReference type="ARBA" id="ARBA00022771"/>
    </source>
</evidence>
<dbReference type="Proteomes" id="UP001054889">
    <property type="component" value="Unassembled WGS sequence"/>
</dbReference>
<dbReference type="Pfam" id="PF14372">
    <property type="entry name" value="hAT-like_RNase-H"/>
    <property type="match status" value="1"/>
</dbReference>
<dbReference type="GO" id="GO:0005634">
    <property type="term" value="C:nucleus"/>
    <property type="evidence" value="ECO:0007669"/>
    <property type="project" value="UniProtKB-SubCell"/>
</dbReference>
<evidence type="ECO:0000256" key="8">
    <source>
        <dbReference type="PROSITE-ProRule" id="PRU00027"/>
    </source>
</evidence>
<reference evidence="11" key="1">
    <citation type="journal article" date="2018" name="DNA Res.">
        <title>Multiple hybrid de novo genome assembly of finger millet, an orphan allotetraploid crop.</title>
        <authorList>
            <person name="Hatakeyama M."/>
            <person name="Aluri S."/>
            <person name="Balachadran M.T."/>
            <person name="Sivarajan S.R."/>
            <person name="Patrignani A."/>
            <person name="Gruter S."/>
            <person name="Poveda L."/>
            <person name="Shimizu-Inatsugi R."/>
            <person name="Baeten J."/>
            <person name="Francoijs K.J."/>
            <person name="Nataraja K.N."/>
            <person name="Reddy Y.A.N."/>
            <person name="Phadnis S."/>
            <person name="Ravikumar R.L."/>
            <person name="Schlapbach R."/>
            <person name="Sreeman S.M."/>
            <person name="Shimizu K.K."/>
        </authorList>
    </citation>
    <scope>NUCLEOTIDE SEQUENCE</scope>
</reference>
<dbReference type="PANTHER" id="PTHR23272:SF182">
    <property type="entry name" value="OS09G0381850 PROTEIN"/>
    <property type="match status" value="1"/>
</dbReference>
<evidence type="ECO:0000313" key="12">
    <source>
        <dbReference type="Proteomes" id="UP001054889"/>
    </source>
</evidence>
<reference evidence="11" key="2">
    <citation type="submission" date="2021-12" db="EMBL/GenBank/DDBJ databases">
        <title>Resequencing data analysis of finger millet.</title>
        <authorList>
            <person name="Hatakeyama M."/>
            <person name="Aluri S."/>
            <person name="Balachadran M.T."/>
            <person name="Sivarajan S.R."/>
            <person name="Poveda L."/>
            <person name="Shimizu-Inatsugi R."/>
            <person name="Schlapbach R."/>
            <person name="Sreeman S.M."/>
            <person name="Shimizu K.K."/>
        </authorList>
    </citation>
    <scope>NUCLEOTIDE SEQUENCE</scope>
</reference>
<evidence type="ECO:0000259" key="10">
    <source>
        <dbReference type="PROSITE" id="PS50808"/>
    </source>
</evidence>
<comment type="subcellular location">
    <subcellularLocation>
        <location evidence="1">Nucleus</location>
    </subcellularLocation>
</comment>
<feature type="compositionally biased region" description="Polar residues" evidence="9">
    <location>
        <begin position="348"/>
        <end position="358"/>
    </location>
</feature>
<evidence type="ECO:0000256" key="5">
    <source>
        <dbReference type="ARBA" id="ARBA00022833"/>
    </source>
</evidence>
<dbReference type="InterPro" id="IPR036236">
    <property type="entry name" value="Znf_C2H2_sf"/>
</dbReference>
<accession>A0AAV5FH39</accession>
<feature type="compositionally biased region" description="Basic and acidic residues" evidence="9">
    <location>
        <begin position="415"/>
        <end position="428"/>
    </location>
</feature>
<dbReference type="SUPFAM" id="SSF57667">
    <property type="entry name" value="beta-beta-alpha zinc fingers"/>
    <property type="match status" value="1"/>
</dbReference>
<dbReference type="SMART" id="SM00614">
    <property type="entry name" value="ZnF_BED"/>
    <property type="match status" value="1"/>
</dbReference>
<evidence type="ECO:0000313" key="11">
    <source>
        <dbReference type="EMBL" id="GJN34101.1"/>
    </source>
</evidence>
<keyword evidence="5" id="KW-0862">Zinc</keyword>
<evidence type="ECO:0000256" key="7">
    <source>
        <dbReference type="ARBA" id="ARBA00023242"/>
    </source>
</evidence>
<evidence type="ECO:0000256" key="3">
    <source>
        <dbReference type="ARBA" id="ARBA00022723"/>
    </source>
</evidence>
<feature type="region of interest" description="Disordered" evidence="9">
    <location>
        <begin position="415"/>
        <end position="447"/>
    </location>
</feature>
<sequence>MPVTWVVAVGAAWRPAAQPRQHELPQESRAGAVIRYGSRVDGPDTDRIGQRDVGMVKQQKIIRFCRVDPSWSTETLTGNLNVIISDTIKEWGLLGKVFSIILDDAFSDDLVVSNIKANLQEYKKALVDELDRIMEKSSKHTNYKMSSITSVVHYPNCRYAPSMEAWRKTQKVCEILEDFHKHMNFIHNSPSSADIFDKLWDVKKEVHVKADMYRQPHYLYMEEQAFSNVRWEMQKKFNERWKVCFFHLCMEAVVGNTSDDVADEEESTGSVSSPFFSGAMPKKRLRSKVWDDFIPTFVDGKIAGAQCMHCCRTFNCTGTTGTTSLRNHLARCSPETQKRPRKQEHTPLPSTQKGTTVGSDPKQKRLPFLLSRQTKCDDTADAMPLQEIVLPNIGTKKNRKNQEVDRNGCHEELAEPEFSTDHNQKNQSHEQTALSEQDIPNDTSRKNQKVDQKLFSLKNLSGLLAIHGHLPKMMEKDGFWKFEKSKLKEKLAALCGRNQQKIIKFSPMDSSCSARELSDVILGAIREWGLDGKVFSIILDDAFVDDSVASDVKVTQVGLDELEKIKEKSAKCSKYRKESNCRNVPSPEGWKRAKNICEILEDCYMYIELMPTLQSPAYLFDKLKKVFHKADFYSQLYKSDEAFSIVLERIKQKSKERWNFCFLHFCMPMVMDPEYSLKGIKPHVRDKSKDDYIHKVRDTFLSLFNEYSDQVDDPNCSSGSETSNGTVLDEDTLSKYYHDSKNQICERPMTELCQYLQEQHPRTMRPKPSVLQWWKEHSLTYPTIARMARDILALPCSTDCNIAIRTAGVAMCEPASERHIEMLVCTQDWLTPAGTTCALASPVFI</sequence>
<feature type="domain" description="BED-type" evidence="10">
    <location>
        <begin position="284"/>
        <end position="340"/>
    </location>
</feature>
<dbReference type="EMBL" id="BQKI01000085">
    <property type="protein sequence ID" value="GJN34101.1"/>
    <property type="molecule type" value="Genomic_DNA"/>
</dbReference>
<keyword evidence="7" id="KW-0539">Nucleus</keyword>
<evidence type="ECO:0000256" key="6">
    <source>
        <dbReference type="ARBA" id="ARBA00023125"/>
    </source>
</evidence>
<dbReference type="PROSITE" id="PS50808">
    <property type="entry name" value="ZF_BED"/>
    <property type="match status" value="1"/>
</dbReference>
<protein>
    <recommendedName>
        <fullName evidence="10">BED-type domain-containing protein</fullName>
    </recommendedName>
</protein>
<keyword evidence="6" id="KW-0238">DNA-binding</keyword>
<name>A0AAV5FH39_ELECO</name>
<dbReference type="GO" id="GO:0003677">
    <property type="term" value="F:DNA binding"/>
    <property type="evidence" value="ECO:0007669"/>
    <property type="project" value="UniProtKB-KW"/>
</dbReference>
<dbReference type="GO" id="GO:0008270">
    <property type="term" value="F:zinc ion binding"/>
    <property type="evidence" value="ECO:0007669"/>
    <property type="project" value="UniProtKB-KW"/>
</dbReference>
<dbReference type="InterPro" id="IPR008906">
    <property type="entry name" value="HATC_C_dom"/>
</dbReference>
<organism evidence="11 12">
    <name type="scientific">Eleusine coracana subsp. coracana</name>
    <dbReference type="NCBI Taxonomy" id="191504"/>
    <lineage>
        <taxon>Eukaryota</taxon>
        <taxon>Viridiplantae</taxon>
        <taxon>Streptophyta</taxon>
        <taxon>Embryophyta</taxon>
        <taxon>Tracheophyta</taxon>
        <taxon>Spermatophyta</taxon>
        <taxon>Magnoliopsida</taxon>
        <taxon>Liliopsida</taxon>
        <taxon>Poales</taxon>
        <taxon>Poaceae</taxon>
        <taxon>PACMAD clade</taxon>
        <taxon>Chloridoideae</taxon>
        <taxon>Cynodonteae</taxon>
        <taxon>Eleusininae</taxon>
        <taxon>Eleusine</taxon>
    </lineage>
</organism>
<evidence type="ECO:0000256" key="1">
    <source>
        <dbReference type="ARBA" id="ARBA00004123"/>
    </source>
</evidence>
<comment type="caution">
    <text evidence="11">The sequence shown here is derived from an EMBL/GenBank/DDBJ whole genome shotgun (WGS) entry which is preliminary data.</text>
</comment>